<dbReference type="GO" id="GO:0046983">
    <property type="term" value="F:protein dimerization activity"/>
    <property type="evidence" value="ECO:0007669"/>
    <property type="project" value="InterPro"/>
</dbReference>
<dbReference type="Pfam" id="PF02518">
    <property type="entry name" value="HATPase_c"/>
    <property type="match status" value="1"/>
</dbReference>
<evidence type="ECO:0000313" key="13">
    <source>
        <dbReference type="Proteomes" id="UP000254569"/>
    </source>
</evidence>
<dbReference type="GO" id="GO:0000155">
    <property type="term" value="F:phosphorelay sensor kinase activity"/>
    <property type="evidence" value="ECO:0007669"/>
    <property type="project" value="InterPro"/>
</dbReference>
<keyword evidence="5" id="KW-0547">Nucleotide-binding</keyword>
<protein>
    <recommendedName>
        <fullName evidence="2">histidine kinase</fullName>
        <ecNumber evidence="2">2.7.13.3</ecNumber>
    </recommendedName>
</protein>
<evidence type="ECO:0000256" key="3">
    <source>
        <dbReference type="ARBA" id="ARBA00022553"/>
    </source>
</evidence>
<evidence type="ECO:0000256" key="5">
    <source>
        <dbReference type="ARBA" id="ARBA00022741"/>
    </source>
</evidence>
<feature type="transmembrane region" description="Helical" evidence="9">
    <location>
        <begin position="108"/>
        <end position="126"/>
    </location>
</feature>
<dbReference type="Gene3D" id="3.30.565.10">
    <property type="entry name" value="Histidine kinase-like ATPase, C-terminal domain"/>
    <property type="match status" value="1"/>
</dbReference>
<dbReference type="PANTHER" id="PTHR24421">
    <property type="entry name" value="NITRATE/NITRITE SENSOR PROTEIN NARX-RELATED"/>
    <property type="match status" value="1"/>
</dbReference>
<feature type="transmembrane region" description="Helical" evidence="9">
    <location>
        <begin position="33"/>
        <end position="53"/>
    </location>
</feature>
<feature type="transmembrane region" description="Helical" evidence="9">
    <location>
        <begin position="133"/>
        <end position="149"/>
    </location>
</feature>
<dbReference type="PANTHER" id="PTHR24421:SF10">
    <property type="entry name" value="NITRATE_NITRITE SENSOR PROTEIN NARQ"/>
    <property type="match status" value="1"/>
</dbReference>
<keyword evidence="9" id="KW-0812">Transmembrane</keyword>
<dbReference type="SUPFAM" id="SSF55874">
    <property type="entry name" value="ATPase domain of HSP90 chaperone/DNA topoisomerase II/histidine kinase"/>
    <property type="match status" value="1"/>
</dbReference>
<feature type="domain" description="Histidine kinase/HSP90-like ATPase" evidence="10">
    <location>
        <begin position="311"/>
        <end position="406"/>
    </location>
</feature>
<evidence type="ECO:0000256" key="6">
    <source>
        <dbReference type="ARBA" id="ARBA00022777"/>
    </source>
</evidence>
<organism evidence="12 13">
    <name type="scientific">Rhodococcus gordoniae</name>
    <dbReference type="NCBI Taxonomy" id="223392"/>
    <lineage>
        <taxon>Bacteria</taxon>
        <taxon>Bacillati</taxon>
        <taxon>Actinomycetota</taxon>
        <taxon>Actinomycetes</taxon>
        <taxon>Mycobacteriales</taxon>
        <taxon>Nocardiaceae</taxon>
        <taxon>Rhodococcus</taxon>
    </lineage>
</organism>
<evidence type="ECO:0000256" key="9">
    <source>
        <dbReference type="SAM" id="Phobius"/>
    </source>
</evidence>
<dbReference type="CDD" id="cd16917">
    <property type="entry name" value="HATPase_UhpB-NarQ-NarX-like"/>
    <property type="match status" value="1"/>
</dbReference>
<dbReference type="InterPro" id="IPR036890">
    <property type="entry name" value="HATPase_C_sf"/>
</dbReference>
<dbReference type="GO" id="GO:0005524">
    <property type="term" value="F:ATP binding"/>
    <property type="evidence" value="ECO:0007669"/>
    <property type="project" value="UniProtKB-KW"/>
</dbReference>
<dbReference type="AlphaFoldDB" id="A0A379LZ73"/>
<dbReference type="Proteomes" id="UP000254569">
    <property type="component" value="Unassembled WGS sequence"/>
</dbReference>
<comment type="catalytic activity">
    <reaction evidence="1">
        <text>ATP + protein L-histidine = ADP + protein N-phospho-L-histidine.</text>
        <dbReference type="EC" id="2.7.13.3"/>
    </reaction>
</comment>
<evidence type="ECO:0000259" key="11">
    <source>
        <dbReference type="Pfam" id="PF07730"/>
    </source>
</evidence>
<sequence>MRTVETPAPSVGEVKELAKSGARTAERLGRGRWSVVAVVAVTVILYAIAWPTLPLTHDISPPLLPLISGMAVLPFLLVLVRPALGWAVVAAAGLVVPIAFDRLPGYDYPWQVVHILVMLALVFAVAIREEIRVVLVVWVATVLLFAAFVPGRDGWGWGIGISAIVVFGLLVRWLLISRRQLAREEEVSELERARRAILEEKAHIARDLHDIVAHHMSMIVVQAQSAPYRLPDVNDDVRAEFEALGATAREALNDVRTLLGVLRSDGQLPEHEPQPGIDRIGELFDSSRRAGMTLETETVGIPGSVSDGVGLTVYRILQESLANAARHAPGARVCARLRWEPATVTVEVTNGPAVAAESDAAARQSERSGGNGILGMAERASVVGGRLVAHPRPDGGFEVRAVLPMATGA</sequence>
<accession>A0A379LZ73</accession>
<evidence type="ECO:0000313" key="12">
    <source>
        <dbReference type="EMBL" id="SUE14608.1"/>
    </source>
</evidence>
<feature type="transmembrane region" description="Helical" evidence="9">
    <location>
        <begin position="59"/>
        <end position="79"/>
    </location>
</feature>
<reference evidence="12 13" key="1">
    <citation type="submission" date="2018-06" db="EMBL/GenBank/DDBJ databases">
        <authorList>
            <consortium name="Pathogen Informatics"/>
            <person name="Doyle S."/>
        </authorList>
    </citation>
    <scope>NUCLEOTIDE SEQUENCE [LARGE SCALE GENOMIC DNA]</scope>
    <source>
        <strain evidence="12 13">NCTC13296</strain>
    </source>
</reference>
<dbReference type="GO" id="GO:0016020">
    <property type="term" value="C:membrane"/>
    <property type="evidence" value="ECO:0007669"/>
    <property type="project" value="InterPro"/>
</dbReference>
<evidence type="ECO:0000259" key="10">
    <source>
        <dbReference type="Pfam" id="PF02518"/>
    </source>
</evidence>
<keyword evidence="9" id="KW-0472">Membrane</keyword>
<gene>
    <name evidence="12" type="primary">narX_1</name>
    <name evidence="12" type="ORF">NCTC13296_01456</name>
</gene>
<keyword evidence="3" id="KW-0597">Phosphoprotein</keyword>
<dbReference type="Gene3D" id="1.20.5.1930">
    <property type="match status" value="1"/>
</dbReference>
<keyword evidence="6 12" id="KW-0418">Kinase</keyword>
<keyword evidence="8" id="KW-0902">Two-component regulatory system</keyword>
<proteinExistence type="predicted"/>
<dbReference type="InterPro" id="IPR011712">
    <property type="entry name" value="Sig_transdc_His_kin_sub3_dim/P"/>
</dbReference>
<dbReference type="EMBL" id="UGVI01000001">
    <property type="protein sequence ID" value="SUE14608.1"/>
    <property type="molecule type" value="Genomic_DNA"/>
</dbReference>
<dbReference type="InterPro" id="IPR003594">
    <property type="entry name" value="HATPase_dom"/>
</dbReference>
<dbReference type="InterPro" id="IPR050482">
    <property type="entry name" value="Sensor_HK_TwoCompSys"/>
</dbReference>
<evidence type="ECO:0000256" key="2">
    <source>
        <dbReference type="ARBA" id="ARBA00012438"/>
    </source>
</evidence>
<feature type="transmembrane region" description="Helical" evidence="9">
    <location>
        <begin position="84"/>
        <end position="102"/>
    </location>
</feature>
<evidence type="ECO:0000256" key="1">
    <source>
        <dbReference type="ARBA" id="ARBA00000085"/>
    </source>
</evidence>
<dbReference type="EC" id="2.7.13.3" evidence="2"/>
<name>A0A379LZ73_9NOCA</name>
<evidence type="ECO:0000256" key="7">
    <source>
        <dbReference type="ARBA" id="ARBA00022840"/>
    </source>
</evidence>
<dbReference type="Pfam" id="PF07730">
    <property type="entry name" value="HisKA_3"/>
    <property type="match status" value="1"/>
</dbReference>
<feature type="domain" description="Signal transduction histidine kinase subgroup 3 dimerisation and phosphoacceptor" evidence="11">
    <location>
        <begin position="200"/>
        <end position="265"/>
    </location>
</feature>
<evidence type="ECO:0000256" key="8">
    <source>
        <dbReference type="ARBA" id="ARBA00023012"/>
    </source>
</evidence>
<feature type="transmembrane region" description="Helical" evidence="9">
    <location>
        <begin position="155"/>
        <end position="175"/>
    </location>
</feature>
<evidence type="ECO:0000256" key="4">
    <source>
        <dbReference type="ARBA" id="ARBA00022679"/>
    </source>
</evidence>
<keyword evidence="7" id="KW-0067">ATP-binding</keyword>
<keyword evidence="13" id="KW-1185">Reference proteome</keyword>
<keyword evidence="9" id="KW-1133">Transmembrane helix</keyword>
<keyword evidence="4 12" id="KW-0808">Transferase</keyword>